<dbReference type="Proteomes" id="UP000249364">
    <property type="component" value="Unassembled WGS sequence"/>
</dbReference>
<feature type="region of interest" description="Disordered" evidence="1">
    <location>
        <begin position="295"/>
        <end position="342"/>
    </location>
</feature>
<keyword evidence="2" id="KW-0732">Signal</keyword>
<dbReference type="OrthoDB" id="9968270at2"/>
<evidence type="ECO:0000313" key="4">
    <source>
        <dbReference type="Proteomes" id="UP000249364"/>
    </source>
</evidence>
<evidence type="ECO:0000313" key="3">
    <source>
        <dbReference type="EMBL" id="PZX39310.1"/>
    </source>
</evidence>
<dbReference type="STRING" id="121821.GCA_001870675_00322"/>
<feature type="signal peptide" evidence="2">
    <location>
        <begin position="1"/>
        <end position="24"/>
    </location>
</feature>
<reference evidence="3 4" key="1">
    <citation type="submission" date="2018-06" db="EMBL/GenBank/DDBJ databases">
        <title>Genomic Encyclopedia of Archaeal and Bacterial Type Strains, Phase II (KMG-II): from individual species to whole genera.</title>
        <authorList>
            <person name="Goeker M."/>
        </authorList>
    </citation>
    <scope>NUCLEOTIDE SEQUENCE [LARGE SCALE GENOMIC DNA]</scope>
    <source>
        <strain evidence="3 4">DSM 13087</strain>
    </source>
</reference>
<accession>A0A2W7PZR4</accession>
<dbReference type="EMBL" id="QKZQ01000015">
    <property type="protein sequence ID" value="PZX39310.1"/>
    <property type="molecule type" value="Genomic_DNA"/>
</dbReference>
<comment type="caution">
    <text evidence="3">The sequence shown here is derived from an EMBL/GenBank/DDBJ whole genome shotgun (WGS) entry which is preliminary data.</text>
</comment>
<dbReference type="AlphaFoldDB" id="A0A2W7PZR4"/>
<name>A0A2W7PZR4_9RHOB</name>
<evidence type="ECO:0000256" key="2">
    <source>
        <dbReference type="SAM" id="SignalP"/>
    </source>
</evidence>
<feature type="compositionally biased region" description="Acidic residues" evidence="1">
    <location>
        <begin position="305"/>
        <end position="316"/>
    </location>
</feature>
<protein>
    <submittedName>
        <fullName evidence="3">Uncharacterized protein</fullName>
    </submittedName>
</protein>
<proteinExistence type="predicted"/>
<feature type="chain" id="PRO_5016029210" evidence="2">
    <location>
        <begin position="25"/>
        <end position="342"/>
    </location>
</feature>
<evidence type="ECO:0000256" key="1">
    <source>
        <dbReference type="SAM" id="MobiDB-lite"/>
    </source>
</evidence>
<gene>
    <name evidence="3" type="ORF">LY56_02842</name>
</gene>
<organism evidence="3 4">
    <name type="scientific">Roseinatronobacter thiooxidans</name>
    <dbReference type="NCBI Taxonomy" id="121821"/>
    <lineage>
        <taxon>Bacteria</taxon>
        <taxon>Pseudomonadati</taxon>
        <taxon>Pseudomonadota</taxon>
        <taxon>Alphaproteobacteria</taxon>
        <taxon>Rhodobacterales</taxon>
        <taxon>Paracoccaceae</taxon>
        <taxon>Roseinatronobacter</taxon>
    </lineage>
</organism>
<dbReference type="RefSeq" id="WP_071469189.1">
    <property type="nucleotide sequence ID" value="NZ_MEHT01000010.1"/>
</dbReference>
<sequence length="342" mass="36569">MLEKTTRAALLGSVAAFVIGGAHAQTADQAEGDMSSEACVALADRLSGDDEIEADMRTDIETVIASGDVTQCQVVFTAWEEEGTISRESLELVGSEQVTERMIVQQEIEVDADVAVYQPPAEVDVDTGTPEVVWTMPRQSATVNEQAPEITIRQARPTVHVELPQPRITVMIPEPEITVTWPDSTLDMSELEPMIEVRIPEPVVTVSMPDPVIELTIGGAGPSELTELEDGRFAPQGATESDLEPRITLHGQDATVSPGQEAESPEIVFNRGEPVITYEGQDPEVTVEVVGEPEVRISTGRQDGNEDAIAPDDAVDRDDAAADDGASALQDGAADGDAQMQD</sequence>
<feature type="compositionally biased region" description="Low complexity" evidence="1">
    <location>
        <begin position="323"/>
        <end position="342"/>
    </location>
</feature>
<keyword evidence="4" id="KW-1185">Reference proteome</keyword>